<keyword evidence="3 5" id="KW-1133">Transmembrane helix</keyword>
<feature type="transmembrane region" description="Helical" evidence="5">
    <location>
        <begin position="171"/>
        <end position="194"/>
    </location>
</feature>
<evidence type="ECO:0000256" key="3">
    <source>
        <dbReference type="ARBA" id="ARBA00022989"/>
    </source>
</evidence>
<proteinExistence type="predicted"/>
<feature type="transmembrane region" description="Helical" evidence="5">
    <location>
        <begin position="235"/>
        <end position="256"/>
    </location>
</feature>
<feature type="transmembrane region" description="Helical" evidence="5">
    <location>
        <begin position="78"/>
        <end position="101"/>
    </location>
</feature>
<feature type="domain" description="Sodium/calcium exchanger membrane region" evidence="6">
    <location>
        <begin position="172"/>
        <end position="317"/>
    </location>
</feature>
<dbReference type="PANTHER" id="PTHR10846">
    <property type="entry name" value="SODIUM/POTASSIUM/CALCIUM EXCHANGER"/>
    <property type="match status" value="1"/>
</dbReference>
<feature type="transmembrane region" description="Helical" evidence="5">
    <location>
        <begin position="206"/>
        <end position="228"/>
    </location>
</feature>
<dbReference type="InterPro" id="IPR004837">
    <property type="entry name" value="NaCa_Exmemb"/>
</dbReference>
<feature type="transmembrane region" description="Helical" evidence="5">
    <location>
        <begin position="35"/>
        <end position="58"/>
    </location>
</feature>
<keyword evidence="4 5" id="KW-0472">Membrane</keyword>
<dbReference type="Pfam" id="PF01699">
    <property type="entry name" value="Na_Ca_ex"/>
    <property type="match status" value="2"/>
</dbReference>
<dbReference type="InterPro" id="IPR044880">
    <property type="entry name" value="NCX_ion-bd_dom_sf"/>
</dbReference>
<dbReference type="OrthoDB" id="9794225at2"/>
<comment type="subcellular location">
    <subcellularLocation>
        <location evidence="1">Membrane</location>
        <topology evidence="1">Multi-pass membrane protein</topology>
    </subcellularLocation>
</comment>
<evidence type="ECO:0000259" key="6">
    <source>
        <dbReference type="Pfam" id="PF01699"/>
    </source>
</evidence>
<protein>
    <submittedName>
        <fullName evidence="7">Cation:H+ antiporter</fullName>
    </submittedName>
</protein>
<dbReference type="Proteomes" id="UP000199058">
    <property type="component" value="Unassembled WGS sequence"/>
</dbReference>
<dbReference type="GO" id="GO:0005886">
    <property type="term" value="C:plasma membrane"/>
    <property type="evidence" value="ECO:0007669"/>
    <property type="project" value="TreeGrafter"/>
</dbReference>
<evidence type="ECO:0000313" key="7">
    <source>
        <dbReference type="EMBL" id="SFB85419.1"/>
    </source>
</evidence>
<keyword evidence="2 5" id="KW-0812">Transmembrane</keyword>
<dbReference type="NCBIfam" id="TIGR00367">
    <property type="entry name" value="calcium/sodium antiporter"/>
    <property type="match status" value="1"/>
</dbReference>
<dbReference type="Gene3D" id="1.20.1420.30">
    <property type="entry name" value="NCX, central ion-binding region"/>
    <property type="match status" value="2"/>
</dbReference>
<gene>
    <name evidence="7" type="ORF">SAMN05660443_0549</name>
</gene>
<evidence type="ECO:0000256" key="2">
    <source>
        <dbReference type="ARBA" id="ARBA00022692"/>
    </source>
</evidence>
<keyword evidence="8" id="KW-1185">Reference proteome</keyword>
<evidence type="ECO:0000256" key="5">
    <source>
        <dbReference type="SAM" id="Phobius"/>
    </source>
</evidence>
<accession>A0A1I1EE56</accession>
<dbReference type="GO" id="GO:0008273">
    <property type="term" value="F:calcium, potassium:sodium antiporter activity"/>
    <property type="evidence" value="ECO:0007669"/>
    <property type="project" value="TreeGrafter"/>
</dbReference>
<feature type="transmembrane region" description="Helical" evidence="5">
    <location>
        <begin position="268"/>
        <end position="287"/>
    </location>
</feature>
<reference evidence="7 8" key="1">
    <citation type="submission" date="2016-10" db="EMBL/GenBank/DDBJ databases">
        <authorList>
            <person name="de Groot N.N."/>
        </authorList>
    </citation>
    <scope>NUCLEOTIDE SEQUENCE [LARGE SCALE GENOMIC DNA]</scope>
    <source>
        <strain evidence="7 8">DSM 18438</strain>
    </source>
</reference>
<organism evidence="7 8">
    <name type="scientific">Marinospirillum celere</name>
    <dbReference type="NCBI Taxonomy" id="1122252"/>
    <lineage>
        <taxon>Bacteria</taxon>
        <taxon>Pseudomonadati</taxon>
        <taxon>Pseudomonadota</taxon>
        <taxon>Gammaproteobacteria</taxon>
        <taxon>Oceanospirillales</taxon>
        <taxon>Oceanospirillaceae</taxon>
        <taxon>Marinospirillum</taxon>
    </lineage>
</organism>
<dbReference type="GO" id="GO:0006874">
    <property type="term" value="P:intracellular calcium ion homeostasis"/>
    <property type="evidence" value="ECO:0007669"/>
    <property type="project" value="TreeGrafter"/>
</dbReference>
<evidence type="ECO:0000313" key="8">
    <source>
        <dbReference type="Proteomes" id="UP000199058"/>
    </source>
</evidence>
<dbReference type="PANTHER" id="PTHR10846:SF8">
    <property type="entry name" value="INNER MEMBRANE PROTEIN YRBG"/>
    <property type="match status" value="1"/>
</dbReference>
<dbReference type="GO" id="GO:0005262">
    <property type="term" value="F:calcium channel activity"/>
    <property type="evidence" value="ECO:0007669"/>
    <property type="project" value="TreeGrafter"/>
</dbReference>
<evidence type="ECO:0000256" key="4">
    <source>
        <dbReference type="ARBA" id="ARBA00023136"/>
    </source>
</evidence>
<dbReference type="EMBL" id="FOLH01000001">
    <property type="protein sequence ID" value="SFB85419.1"/>
    <property type="molecule type" value="Genomic_DNA"/>
</dbReference>
<evidence type="ECO:0000256" key="1">
    <source>
        <dbReference type="ARBA" id="ARBA00004141"/>
    </source>
</evidence>
<dbReference type="RefSeq" id="WP_091958774.1">
    <property type="nucleotide sequence ID" value="NZ_FOLH01000001.1"/>
</dbReference>
<dbReference type="STRING" id="1122252.SAMN05660443_0549"/>
<feature type="domain" description="Sodium/calcium exchanger membrane region" evidence="6">
    <location>
        <begin position="5"/>
        <end position="144"/>
    </location>
</feature>
<dbReference type="InterPro" id="IPR004481">
    <property type="entry name" value="K/Na/Ca-exchanger"/>
</dbReference>
<feature type="transmembrane region" description="Helical" evidence="5">
    <location>
        <begin position="299"/>
        <end position="317"/>
    </location>
</feature>
<name>A0A1I1EE56_9GAMM</name>
<sequence length="318" mass="33636">MLIEWLAVILGLALLVWSADRFVLGASVTAKQLGVPILVIGMLLMGFGTSAPEMLVAVQASLEAKPGLAVGNALGSNIANIALILGLTALIAPVPVATGLVRKEIPLLLVVTFAASALLLTQQLAWWQGVVLLTGLFAFMGYSYRLARQGQSDVLLEEVESHLQPLSLTQAVIWMLVGLLLLIASSRLLVWGAVELALSWGISELVIGLTLVAVGTSLPELAASLAAAKRGESDLVLGNIIGSNVFNLLAVLPIPALLASGSLLDASILWRDLPVMVGLTLLLLLVALGRKGHERINRFEGFGLLVCFVGYQVWLFWG</sequence>
<feature type="transmembrane region" description="Helical" evidence="5">
    <location>
        <begin position="107"/>
        <end position="139"/>
    </location>
</feature>
<dbReference type="AlphaFoldDB" id="A0A1I1EE56"/>